<dbReference type="InterPro" id="IPR018551">
    <property type="entry name" value="DUF2007"/>
</dbReference>
<gene>
    <name evidence="3" type="ORF">FCE95_13685</name>
</gene>
<evidence type="ECO:0000313" key="3">
    <source>
        <dbReference type="EMBL" id="TKR29212.1"/>
    </source>
</evidence>
<comment type="caution">
    <text evidence="3">The sequence shown here is derived from an EMBL/GenBank/DDBJ whole genome shotgun (WGS) entry which is preliminary data.</text>
</comment>
<name>A0A4U5JI81_9GAMM</name>
<evidence type="ECO:0000259" key="2">
    <source>
        <dbReference type="Pfam" id="PF09413"/>
    </source>
</evidence>
<dbReference type="Proteomes" id="UP000308707">
    <property type="component" value="Unassembled WGS sequence"/>
</dbReference>
<reference evidence="3 4" key="1">
    <citation type="submission" date="2019-04" db="EMBL/GenBank/DDBJ databases">
        <title>Reference strain of H23.</title>
        <authorList>
            <person name="Luo X."/>
        </authorList>
    </citation>
    <scope>NUCLEOTIDE SEQUENCE [LARGE SCALE GENOMIC DNA]</scope>
    <source>
        <strain evidence="3 4">H23</strain>
    </source>
</reference>
<keyword evidence="4" id="KW-1185">Reference proteome</keyword>
<evidence type="ECO:0000256" key="1">
    <source>
        <dbReference type="SAM" id="MobiDB-lite"/>
    </source>
</evidence>
<evidence type="ECO:0000313" key="4">
    <source>
        <dbReference type="Proteomes" id="UP000308707"/>
    </source>
</evidence>
<organism evidence="3 4">
    <name type="scientific">Luteimonas gilva</name>
    <dbReference type="NCBI Taxonomy" id="2572684"/>
    <lineage>
        <taxon>Bacteria</taxon>
        <taxon>Pseudomonadati</taxon>
        <taxon>Pseudomonadota</taxon>
        <taxon>Gammaproteobacteria</taxon>
        <taxon>Lysobacterales</taxon>
        <taxon>Lysobacteraceae</taxon>
        <taxon>Luteimonas</taxon>
    </lineage>
</organism>
<dbReference type="Gene3D" id="3.30.70.790">
    <property type="entry name" value="UreE, C-terminal domain"/>
    <property type="match status" value="1"/>
</dbReference>
<proteinExistence type="predicted"/>
<dbReference type="OrthoDB" id="8480302at2"/>
<sequence length="263" mass="28474">MHPQRAVGRGGDVRRVGPVRQQGFTDGDGLGRTLPAAVGAESGELQGVVAARPHAHPTEQETAVGCDGQIGLRRALFGEQRPDADFARLAGGFGGGVALASGEKGQGQQREQRADNGLHAAKRTLGASPRHELMLVTVAHYHDPIEAHIARGLLASQGIDAHLGDEHLALANWEWRLAVGGVKLRVPQEQAMRARDILHAAESGEYVLDDDDAHQRTADERVLQAPDRESWSSRIAWVALMLFSVPLPWRRKPIADEQAVREL</sequence>
<accession>A0A4U5JI81</accession>
<feature type="region of interest" description="Disordered" evidence="1">
    <location>
        <begin position="1"/>
        <end position="31"/>
    </location>
</feature>
<dbReference type="EMBL" id="SZUA01000003">
    <property type="protein sequence ID" value="TKR29212.1"/>
    <property type="molecule type" value="Genomic_DNA"/>
</dbReference>
<feature type="domain" description="DUF2007" evidence="2">
    <location>
        <begin position="137"/>
        <end position="201"/>
    </location>
</feature>
<dbReference type="InterPro" id="IPR011322">
    <property type="entry name" value="N-reg_PII-like_a/b"/>
</dbReference>
<protein>
    <submittedName>
        <fullName evidence="3">DUF2007 domain-containing protein</fullName>
    </submittedName>
</protein>
<dbReference type="AlphaFoldDB" id="A0A4U5JI81"/>
<dbReference type="Pfam" id="PF09413">
    <property type="entry name" value="DUF2007"/>
    <property type="match status" value="1"/>
</dbReference>
<dbReference type="SUPFAM" id="SSF54913">
    <property type="entry name" value="GlnB-like"/>
    <property type="match status" value="1"/>
</dbReference>